<evidence type="ECO:0000313" key="4">
    <source>
        <dbReference type="Proteomes" id="UP000199433"/>
    </source>
</evidence>
<sequence length="311" mass="36134">MDSIKDQLAKLMDSRKVSDMFSQIMKKDVMSDPDVREFLFEHKEALSKEAIERSASELYEFVSEKKKVQNRSDSLAPGYEPKLILNNHRIDVTYVPTRELLSRQKEVKIKNRIKSLYMPKDLKNARLEDFEATRKRQAAFEKAITFIDDYLESPRSYHKGLYLQGPFGVGKTFLLGAVAHELSQHGHSTTLVHFPTFTVEMKNAIGNNTTEDKMEKLKRAKILMIDDIGADSMSSWIRDDVLGVILQFRMQEELPTFFTSNFSMDQLEKEHLSVTQRGEREPLKAKRIMERIRFLSEEVEMSGDNRRQNKS</sequence>
<dbReference type="OrthoDB" id="61127at2"/>
<keyword evidence="4" id="KW-1185">Reference proteome</keyword>
<dbReference type="AlphaFoldDB" id="A0A1G8W9P4"/>
<dbReference type="EMBL" id="FNFK01000003">
    <property type="protein sequence ID" value="SDJ74797.1"/>
    <property type="molecule type" value="Genomic_DNA"/>
</dbReference>
<evidence type="ECO:0000313" key="3">
    <source>
        <dbReference type="EMBL" id="SDJ74797.1"/>
    </source>
</evidence>
<evidence type="ECO:0000259" key="1">
    <source>
        <dbReference type="Pfam" id="PF01695"/>
    </source>
</evidence>
<dbReference type="PANTHER" id="PTHR30050:SF8">
    <property type="entry name" value="PRIMOSOMAL PROTEIN DNAI"/>
    <property type="match status" value="1"/>
</dbReference>
<dbReference type="STRING" id="426701.SAMN04488098_100372"/>
<gene>
    <name evidence="3" type="ORF">SAMN04488098_100372</name>
</gene>
<dbReference type="Pfam" id="PF07319">
    <property type="entry name" value="DnaI_N"/>
    <property type="match status" value="1"/>
</dbReference>
<dbReference type="CDD" id="cd00009">
    <property type="entry name" value="AAA"/>
    <property type="match status" value="1"/>
</dbReference>
<dbReference type="InterPro" id="IPR027417">
    <property type="entry name" value="P-loop_NTPase"/>
</dbReference>
<dbReference type="SUPFAM" id="SSF52540">
    <property type="entry name" value="P-loop containing nucleoside triphosphate hydrolases"/>
    <property type="match status" value="1"/>
</dbReference>
<dbReference type="PANTHER" id="PTHR30050">
    <property type="entry name" value="CHROMOSOMAL REPLICATION INITIATOR PROTEIN DNAA"/>
    <property type="match status" value="1"/>
</dbReference>
<dbReference type="RefSeq" id="WP_091264676.1">
    <property type="nucleotide sequence ID" value="NZ_FNFK01000003.1"/>
</dbReference>
<proteinExistence type="predicted"/>
<dbReference type="Proteomes" id="UP000199433">
    <property type="component" value="Unassembled WGS sequence"/>
</dbReference>
<protein>
    <submittedName>
        <fullName evidence="3">Primosomal protein DnaI</fullName>
    </submittedName>
</protein>
<reference evidence="4" key="1">
    <citation type="submission" date="2016-10" db="EMBL/GenBank/DDBJ databases">
        <authorList>
            <person name="Varghese N."/>
            <person name="Submissions S."/>
        </authorList>
    </citation>
    <scope>NUCLEOTIDE SEQUENCE [LARGE SCALE GENOMIC DNA]</scope>
    <source>
        <strain evidence="4">DSM 19181</strain>
    </source>
</reference>
<evidence type="ECO:0000259" key="2">
    <source>
        <dbReference type="Pfam" id="PF07319"/>
    </source>
</evidence>
<dbReference type="Gene3D" id="3.40.50.300">
    <property type="entry name" value="P-loop containing nucleotide triphosphate hydrolases"/>
    <property type="match status" value="1"/>
</dbReference>
<feature type="domain" description="IstB-like ATP-binding" evidence="1">
    <location>
        <begin position="99"/>
        <end position="309"/>
    </location>
</feature>
<accession>A0A1G8W9P4</accession>
<dbReference type="GO" id="GO:0006260">
    <property type="term" value="P:DNA replication"/>
    <property type="evidence" value="ECO:0007669"/>
    <property type="project" value="TreeGrafter"/>
</dbReference>
<dbReference type="Pfam" id="PF01695">
    <property type="entry name" value="IstB_IS21"/>
    <property type="match status" value="1"/>
</dbReference>
<feature type="domain" description="Primosomal DnaI N-terminal" evidence="2">
    <location>
        <begin position="1"/>
        <end position="94"/>
    </location>
</feature>
<dbReference type="InterPro" id="IPR009928">
    <property type="entry name" value="DnaI_N"/>
</dbReference>
<dbReference type="NCBIfam" id="NF006505">
    <property type="entry name" value="PRK08939.1"/>
    <property type="match status" value="1"/>
</dbReference>
<name>A0A1G8W9P4_9LACT</name>
<dbReference type="InterPro" id="IPR002611">
    <property type="entry name" value="IstB_ATP-bd"/>
</dbReference>
<dbReference type="GO" id="GO:0005524">
    <property type="term" value="F:ATP binding"/>
    <property type="evidence" value="ECO:0007669"/>
    <property type="project" value="InterPro"/>
</dbReference>
<organism evidence="3 4">
    <name type="scientific">Alkalibacterium thalassium</name>
    <dbReference type="NCBI Taxonomy" id="426701"/>
    <lineage>
        <taxon>Bacteria</taxon>
        <taxon>Bacillati</taxon>
        <taxon>Bacillota</taxon>
        <taxon>Bacilli</taxon>
        <taxon>Lactobacillales</taxon>
        <taxon>Carnobacteriaceae</taxon>
        <taxon>Alkalibacterium</taxon>
    </lineage>
</organism>